<dbReference type="EMBL" id="JAUCMV010000003">
    <property type="protein sequence ID" value="KAK0411948.1"/>
    <property type="molecule type" value="Genomic_DNA"/>
</dbReference>
<proteinExistence type="inferred from homology"/>
<evidence type="ECO:0000256" key="3">
    <source>
        <dbReference type="ARBA" id="ARBA00022722"/>
    </source>
</evidence>
<feature type="domain" description="Exonuclease" evidence="7">
    <location>
        <begin position="246"/>
        <end position="405"/>
    </location>
</feature>
<reference evidence="8" key="1">
    <citation type="submission" date="2023-06" db="EMBL/GenBank/DDBJ databases">
        <title>Genomic analysis of the entomopathogenic nematode Steinernema hermaphroditum.</title>
        <authorList>
            <person name="Schwarz E.M."/>
            <person name="Heppert J.K."/>
            <person name="Baniya A."/>
            <person name="Schwartz H.T."/>
            <person name="Tan C.-H."/>
            <person name="Antoshechkin I."/>
            <person name="Sternberg P.W."/>
            <person name="Goodrich-Blair H."/>
            <person name="Dillman A.R."/>
        </authorList>
    </citation>
    <scope>NUCLEOTIDE SEQUENCE</scope>
    <source>
        <strain evidence="8">PS9179</strain>
        <tissue evidence="8">Whole animal</tissue>
    </source>
</reference>
<dbReference type="InterPro" id="IPR034922">
    <property type="entry name" value="REX1-like_exo"/>
</dbReference>
<evidence type="ECO:0000256" key="4">
    <source>
        <dbReference type="ARBA" id="ARBA00022801"/>
    </source>
</evidence>
<gene>
    <name evidence="8" type="ORF">QR680_005937</name>
</gene>
<keyword evidence="6" id="KW-0539">Nucleus</keyword>
<keyword evidence="9" id="KW-1185">Reference proteome</keyword>
<dbReference type="CDD" id="cd06145">
    <property type="entry name" value="REX1_like"/>
    <property type="match status" value="1"/>
</dbReference>
<comment type="subcellular location">
    <subcellularLocation>
        <location evidence="1">Nucleus</location>
    </subcellularLocation>
</comment>
<evidence type="ECO:0000256" key="6">
    <source>
        <dbReference type="ARBA" id="ARBA00023242"/>
    </source>
</evidence>
<dbReference type="Proteomes" id="UP001175271">
    <property type="component" value="Unassembled WGS sequence"/>
</dbReference>
<comment type="similarity">
    <text evidence="2">Belongs to the REXO1/REXO3 family.</text>
</comment>
<name>A0AA39LWA2_9BILA</name>
<evidence type="ECO:0000256" key="5">
    <source>
        <dbReference type="ARBA" id="ARBA00022839"/>
    </source>
</evidence>
<dbReference type="InterPro" id="IPR013520">
    <property type="entry name" value="Ribonucl_H"/>
</dbReference>
<dbReference type="Gene3D" id="3.30.420.10">
    <property type="entry name" value="Ribonuclease H-like superfamily/Ribonuclease H"/>
    <property type="match status" value="1"/>
</dbReference>
<dbReference type="AlphaFoldDB" id="A0AA39LWA2"/>
<evidence type="ECO:0000256" key="1">
    <source>
        <dbReference type="ARBA" id="ARBA00004123"/>
    </source>
</evidence>
<keyword evidence="5" id="KW-0269">Exonuclease</keyword>
<organism evidence="8 9">
    <name type="scientific">Steinernema hermaphroditum</name>
    <dbReference type="NCBI Taxonomy" id="289476"/>
    <lineage>
        <taxon>Eukaryota</taxon>
        <taxon>Metazoa</taxon>
        <taxon>Ecdysozoa</taxon>
        <taxon>Nematoda</taxon>
        <taxon>Chromadorea</taxon>
        <taxon>Rhabditida</taxon>
        <taxon>Tylenchina</taxon>
        <taxon>Panagrolaimomorpha</taxon>
        <taxon>Strongyloidoidea</taxon>
        <taxon>Steinernematidae</taxon>
        <taxon>Steinernema</taxon>
    </lineage>
</organism>
<dbReference type="InterPro" id="IPR012337">
    <property type="entry name" value="RNaseH-like_sf"/>
</dbReference>
<protein>
    <recommendedName>
        <fullName evidence="7">Exonuclease domain-containing protein</fullName>
    </recommendedName>
</protein>
<keyword evidence="4" id="KW-0378">Hydrolase</keyword>
<dbReference type="FunFam" id="3.30.420.10:FF:000019">
    <property type="entry name" value="RNA exonuclease NEF-sp"/>
    <property type="match status" value="1"/>
</dbReference>
<dbReference type="InterPro" id="IPR036397">
    <property type="entry name" value="RNaseH_sf"/>
</dbReference>
<accession>A0AA39LWA2</accession>
<dbReference type="GO" id="GO:0003676">
    <property type="term" value="F:nucleic acid binding"/>
    <property type="evidence" value="ECO:0007669"/>
    <property type="project" value="InterPro"/>
</dbReference>
<evidence type="ECO:0000313" key="8">
    <source>
        <dbReference type="EMBL" id="KAK0411948.1"/>
    </source>
</evidence>
<keyword evidence="3" id="KW-0540">Nuclease</keyword>
<dbReference type="InterPro" id="IPR047021">
    <property type="entry name" value="REXO1/3/4-like"/>
</dbReference>
<comment type="caution">
    <text evidence="8">The sequence shown here is derived from an EMBL/GenBank/DDBJ whole genome shotgun (WGS) entry which is preliminary data.</text>
</comment>
<dbReference type="SUPFAM" id="SSF53098">
    <property type="entry name" value="Ribonuclease H-like"/>
    <property type="match status" value="1"/>
</dbReference>
<dbReference type="GO" id="GO:0004527">
    <property type="term" value="F:exonuclease activity"/>
    <property type="evidence" value="ECO:0007669"/>
    <property type="project" value="UniProtKB-KW"/>
</dbReference>
<evidence type="ECO:0000313" key="9">
    <source>
        <dbReference type="Proteomes" id="UP001175271"/>
    </source>
</evidence>
<dbReference type="GO" id="GO:0005634">
    <property type="term" value="C:nucleus"/>
    <property type="evidence" value="ECO:0007669"/>
    <property type="project" value="UniProtKB-SubCell"/>
</dbReference>
<sequence>MLPDKRSVSSSAADKRDKRRLKRLRQKYHEFQLLSGQELDSEALVQEDLESIFENPEMSKRMRATKTSKQKGPTLVFRLDKLNGRKLCHRDIADLMHNTLHGLNRKPIWCNFGSKAYVVQNVFLRINCLDEHIMLDGSKSNTHKFFNREWLILDVQLNDRISFWEALCNIPVSPMLELQEHLKTHPDVRKKVEMGLGCGEHLKLKLVNTIDQNISFHYPFPNYTEMEGLRILPSREKYKKLCAGSPLYAMDCEMCVTQGGQSELTRISIVDENGTVVLDTLVKPSREITDYVTRFSGITPAMMKGVTTTLADVQKALVNILPSDAIIVGHSLEFDLRTLHLSHPFCIDISLIYNISGAEHKRCSLRNLCYIFLGEDIQGTHGHCSVEDAWYAMRLLKLKLEKGATFGNVLLGWNFDEWMKKKGLSSEEVKTKTELALSPDVKRAKIDATKMEPIVKPNCKTCLHPMGVMCIVQGCTCMKEGAQKSTNCVKCCSMAELTEELLDGEAYEYNDLLRIEHTSSLRPLSSLLENNKKNVLMAPFTPLTTVTGESSKNYTVFDAEAASCDDYVEKLKPKILEHALCLLEMTVDEKTKQKTVDDAIMDIASTIPKNALFGVIFVAPKRSVGYFRVK</sequence>
<dbReference type="Pfam" id="PF00929">
    <property type="entry name" value="RNase_T"/>
    <property type="match status" value="1"/>
</dbReference>
<dbReference type="SMART" id="SM00479">
    <property type="entry name" value="EXOIII"/>
    <property type="match status" value="1"/>
</dbReference>
<evidence type="ECO:0000256" key="2">
    <source>
        <dbReference type="ARBA" id="ARBA00006357"/>
    </source>
</evidence>
<evidence type="ECO:0000259" key="7">
    <source>
        <dbReference type="SMART" id="SM00479"/>
    </source>
</evidence>
<dbReference type="PANTHER" id="PTHR12801:SF82">
    <property type="entry name" value="RNA EXONUCLEASE 5"/>
    <property type="match status" value="1"/>
</dbReference>
<dbReference type="PANTHER" id="PTHR12801">
    <property type="entry name" value="RNA EXONUCLEASE REXO1 / RECO3 FAMILY MEMBER-RELATED"/>
    <property type="match status" value="1"/>
</dbReference>